<dbReference type="CDD" id="cd18773">
    <property type="entry name" value="PDC1_HK_sensor"/>
    <property type="match status" value="1"/>
</dbReference>
<evidence type="ECO:0000256" key="4">
    <source>
        <dbReference type="ARBA" id="ARBA00022679"/>
    </source>
</evidence>
<gene>
    <name evidence="10" type="ORF">C8P69_1296</name>
</gene>
<reference evidence="10 11" key="1">
    <citation type="submission" date="2018-04" db="EMBL/GenBank/DDBJ databases">
        <title>Genomic Encyclopedia of Archaeal and Bacterial Type Strains, Phase II (KMG-II): from individual species to whole genera.</title>
        <authorList>
            <person name="Goeker M."/>
        </authorList>
    </citation>
    <scope>NUCLEOTIDE SEQUENCE [LARGE SCALE GENOMIC DNA]</scope>
    <source>
        <strain evidence="10 11">DSM 25521</strain>
    </source>
</reference>
<feature type="transmembrane region" description="Helical" evidence="8">
    <location>
        <begin position="279"/>
        <end position="298"/>
    </location>
</feature>
<dbReference type="EC" id="2.7.13.3" evidence="2"/>
<dbReference type="OrthoDB" id="341208at2"/>
<proteinExistence type="predicted"/>
<keyword evidence="8" id="KW-1133">Transmembrane helix</keyword>
<dbReference type="Gene3D" id="3.30.450.20">
    <property type="entry name" value="PAS domain"/>
    <property type="match status" value="1"/>
</dbReference>
<dbReference type="CDD" id="cd18774">
    <property type="entry name" value="PDC2_HK_sensor"/>
    <property type="match status" value="1"/>
</dbReference>
<feature type="domain" description="Signal transduction histidine kinase HWE region" evidence="9">
    <location>
        <begin position="366"/>
        <end position="447"/>
    </location>
</feature>
<comment type="caution">
    <text evidence="10">The sequence shown here is derived from an EMBL/GenBank/DDBJ whole genome shotgun (WGS) entry which is preliminary data.</text>
</comment>
<dbReference type="Gene3D" id="3.30.565.10">
    <property type="entry name" value="Histidine kinase-like ATPase, C-terminal domain"/>
    <property type="match status" value="1"/>
</dbReference>
<evidence type="ECO:0000256" key="5">
    <source>
        <dbReference type="ARBA" id="ARBA00022741"/>
    </source>
</evidence>
<evidence type="ECO:0000313" key="10">
    <source>
        <dbReference type="EMBL" id="PTM46625.1"/>
    </source>
</evidence>
<comment type="catalytic activity">
    <reaction evidence="1">
        <text>ATP + protein L-histidine = ADP + protein N-phospho-L-histidine.</text>
        <dbReference type="EC" id="2.7.13.3"/>
    </reaction>
</comment>
<sequence length="565" mass="61439">MTFRRISLPQAIFALVVGVSLPLIMLSTLLMQQLINAERNAVSGGHIAAARTLAALVENEVETHTAIATSISASQSLRDGDLAAFHREASAIVQRMPATWIVMADNQGRTILSTRQAFGEPLDPREMTLDTVRRPSDLKTPDVSDLVRDERTGELITMLIYPVVDGGSTRFTIMVSMPPSEFLKLIENKFGSDAAVAILDRQRRFIARIPDHTNRLGSLAAESWRQAIASSPVEGTVESVTLEGVKSLTSYTATRFGWTAGLSYPLDTLYAPVRRQIRAMGIIGALLLAIAMLIATLLSQQIAAEIRAVSRDAQTLAEGEGISCRKLRIEEAQVLNAALSDASATLRQRLGELTSARVHQQFLLRELAHRLKNQLTVVNSMVRQTARGAATATELADKLTDRTQGLAIGVDLLVNQSWQTAPLDQLIRRQLEPFCPSPLRLIMSGPEVLLNADLTQSIGLAIHELATNAVKYGAWSNDVGIVRVEWSVRIDEGAKALNVVWQETGGPVVSPPQRRGFGQVVIAQAAGRFDGASSKIEFAPQGLIWTLTTRIDQAEAFPRRPATGA</sequence>
<dbReference type="RefSeq" id="WP_108179680.1">
    <property type="nucleotide sequence ID" value="NZ_PZZL01000029.1"/>
</dbReference>
<dbReference type="PANTHER" id="PTHR41523:SF7">
    <property type="entry name" value="HISTIDINE KINASE"/>
    <property type="match status" value="1"/>
</dbReference>
<organism evidence="10 11">
    <name type="scientific">Phreatobacter oligotrophus</name>
    <dbReference type="NCBI Taxonomy" id="1122261"/>
    <lineage>
        <taxon>Bacteria</taxon>
        <taxon>Pseudomonadati</taxon>
        <taxon>Pseudomonadota</taxon>
        <taxon>Alphaproteobacteria</taxon>
        <taxon>Hyphomicrobiales</taxon>
        <taxon>Phreatobacteraceae</taxon>
        <taxon>Phreatobacter</taxon>
    </lineage>
</organism>
<evidence type="ECO:0000256" key="7">
    <source>
        <dbReference type="ARBA" id="ARBA00022840"/>
    </source>
</evidence>
<dbReference type="AlphaFoldDB" id="A0A2T4YS42"/>
<dbReference type="InterPro" id="IPR011102">
    <property type="entry name" value="Sig_transdc_His_kinase_HWE"/>
</dbReference>
<protein>
    <recommendedName>
        <fullName evidence="2">histidine kinase</fullName>
        <ecNumber evidence="2">2.7.13.3</ecNumber>
    </recommendedName>
</protein>
<evidence type="ECO:0000256" key="1">
    <source>
        <dbReference type="ARBA" id="ARBA00000085"/>
    </source>
</evidence>
<dbReference type="Proteomes" id="UP000241808">
    <property type="component" value="Unassembled WGS sequence"/>
</dbReference>
<dbReference type="SMART" id="SM00911">
    <property type="entry name" value="HWE_HK"/>
    <property type="match status" value="1"/>
</dbReference>
<name>A0A2T4YS42_9HYPH</name>
<keyword evidence="4" id="KW-0808">Transferase</keyword>
<dbReference type="PANTHER" id="PTHR41523">
    <property type="entry name" value="TWO-COMPONENT SYSTEM SENSOR PROTEIN"/>
    <property type="match status" value="1"/>
</dbReference>
<accession>A0A2T4YS42</accession>
<evidence type="ECO:0000256" key="2">
    <source>
        <dbReference type="ARBA" id="ARBA00012438"/>
    </source>
</evidence>
<feature type="transmembrane region" description="Helical" evidence="8">
    <location>
        <begin position="12"/>
        <end position="31"/>
    </location>
</feature>
<dbReference type="GO" id="GO:0005524">
    <property type="term" value="F:ATP binding"/>
    <property type="evidence" value="ECO:0007669"/>
    <property type="project" value="UniProtKB-KW"/>
</dbReference>
<keyword evidence="7" id="KW-0067">ATP-binding</keyword>
<keyword evidence="6 10" id="KW-0418">Kinase</keyword>
<dbReference type="EMBL" id="PZZL01000029">
    <property type="protein sequence ID" value="PTM46625.1"/>
    <property type="molecule type" value="Genomic_DNA"/>
</dbReference>
<evidence type="ECO:0000256" key="3">
    <source>
        <dbReference type="ARBA" id="ARBA00022553"/>
    </source>
</evidence>
<dbReference type="InterPro" id="IPR036890">
    <property type="entry name" value="HATPase_C_sf"/>
</dbReference>
<keyword evidence="11" id="KW-1185">Reference proteome</keyword>
<keyword evidence="8" id="KW-0812">Transmembrane</keyword>
<evidence type="ECO:0000256" key="6">
    <source>
        <dbReference type="ARBA" id="ARBA00022777"/>
    </source>
</evidence>
<keyword evidence="3" id="KW-0597">Phosphoprotein</keyword>
<evidence type="ECO:0000259" key="9">
    <source>
        <dbReference type="SMART" id="SM00911"/>
    </source>
</evidence>
<keyword evidence="5" id="KW-0547">Nucleotide-binding</keyword>
<keyword evidence="8" id="KW-0472">Membrane</keyword>
<dbReference type="Pfam" id="PF07536">
    <property type="entry name" value="HWE_HK"/>
    <property type="match status" value="1"/>
</dbReference>
<evidence type="ECO:0000313" key="11">
    <source>
        <dbReference type="Proteomes" id="UP000241808"/>
    </source>
</evidence>
<evidence type="ECO:0000256" key="8">
    <source>
        <dbReference type="SAM" id="Phobius"/>
    </source>
</evidence>
<dbReference type="GO" id="GO:0004673">
    <property type="term" value="F:protein histidine kinase activity"/>
    <property type="evidence" value="ECO:0007669"/>
    <property type="project" value="UniProtKB-EC"/>
</dbReference>